<dbReference type="PRINTS" id="PR01415">
    <property type="entry name" value="ANKYRIN"/>
</dbReference>
<feature type="repeat" description="ANK" evidence="3">
    <location>
        <begin position="33"/>
        <end position="65"/>
    </location>
</feature>
<dbReference type="EMBL" id="AP028909">
    <property type="protein sequence ID" value="BES88422.1"/>
    <property type="molecule type" value="Genomic_DNA"/>
</dbReference>
<dbReference type="PANTHER" id="PTHR24173:SF74">
    <property type="entry name" value="ANKYRIN REPEAT DOMAIN-CONTAINING PROTEIN 16"/>
    <property type="match status" value="1"/>
</dbReference>
<dbReference type="CDD" id="cd09487">
    <property type="entry name" value="SAM_superfamily"/>
    <property type="match status" value="1"/>
</dbReference>
<dbReference type="PANTHER" id="PTHR24173">
    <property type="entry name" value="ANKYRIN REPEAT CONTAINING"/>
    <property type="match status" value="1"/>
</dbReference>
<dbReference type="SMART" id="SM00248">
    <property type="entry name" value="ANK"/>
    <property type="match status" value="4"/>
</dbReference>
<dbReference type="Pfam" id="PF12796">
    <property type="entry name" value="Ank_2"/>
    <property type="match status" value="2"/>
</dbReference>
<dbReference type="SUPFAM" id="SSF47769">
    <property type="entry name" value="SAM/Pointed domain"/>
    <property type="match status" value="1"/>
</dbReference>
<evidence type="ECO:0000313" key="4">
    <source>
        <dbReference type="EMBL" id="BES88422.1"/>
    </source>
</evidence>
<evidence type="ECO:0000256" key="1">
    <source>
        <dbReference type="ARBA" id="ARBA00022737"/>
    </source>
</evidence>
<dbReference type="InterPro" id="IPR036770">
    <property type="entry name" value="Ankyrin_rpt-contain_sf"/>
</dbReference>
<dbReference type="PROSITE" id="PS50088">
    <property type="entry name" value="ANK_REPEAT"/>
    <property type="match status" value="2"/>
</dbReference>
<keyword evidence="2 3" id="KW-0040">ANK repeat</keyword>
<keyword evidence="5" id="KW-1185">Reference proteome</keyword>
<dbReference type="PROSITE" id="PS50297">
    <property type="entry name" value="ANK_REP_REGION"/>
    <property type="match status" value="2"/>
</dbReference>
<keyword evidence="1" id="KW-0677">Repeat</keyword>
<evidence type="ECO:0000313" key="5">
    <source>
        <dbReference type="Proteomes" id="UP001307889"/>
    </source>
</evidence>
<proteinExistence type="predicted"/>
<evidence type="ECO:0000256" key="3">
    <source>
        <dbReference type="PROSITE-ProRule" id="PRU00023"/>
    </source>
</evidence>
<name>A0ABN7A811_9HEMI</name>
<dbReference type="InterPro" id="IPR002110">
    <property type="entry name" value="Ankyrin_rpt"/>
</dbReference>
<evidence type="ECO:0008006" key="6">
    <source>
        <dbReference type="Google" id="ProtNLM"/>
    </source>
</evidence>
<dbReference type="Proteomes" id="UP001307889">
    <property type="component" value="Chromosome 1"/>
</dbReference>
<feature type="repeat" description="ANK" evidence="3">
    <location>
        <begin position="135"/>
        <end position="167"/>
    </location>
</feature>
<gene>
    <name evidence="4" type="ORF">NTJ_01228</name>
</gene>
<dbReference type="SUPFAM" id="SSF48403">
    <property type="entry name" value="Ankyrin repeat"/>
    <property type="match status" value="1"/>
</dbReference>
<sequence>MGDFLKACACGSLDECAQFIDGIKGPLDCQDAYGRTGLILAAENGHLSIVDYLLERGADPESKDIWGYTALMKAAAHGHTRIFRCLMKKNDSLSCDTFLGTVTALTEAAAGGRNEILKLCLEHKLQLINVPVQLTGMTPLMLAIAGGHFNAVEILLENGADLSARSSSLLNAWDMASLADNDDILKLITPLLNVTPIKILITPAGDSEDDELHESGFNSTKFSLTPSSRFPTRRTPREQHFVSVAERVHRRSKSADKASRPKDKGEFNTDSIFRHILETNGLEMYWDRFREEEICLKVFFTLESNDYQSIGICDHNVVSKFLEIARHYKPLFNL</sequence>
<evidence type="ECO:0000256" key="2">
    <source>
        <dbReference type="ARBA" id="ARBA00023043"/>
    </source>
</evidence>
<dbReference type="InterPro" id="IPR013761">
    <property type="entry name" value="SAM/pointed_sf"/>
</dbReference>
<organism evidence="4 5">
    <name type="scientific">Nesidiocoris tenuis</name>
    <dbReference type="NCBI Taxonomy" id="355587"/>
    <lineage>
        <taxon>Eukaryota</taxon>
        <taxon>Metazoa</taxon>
        <taxon>Ecdysozoa</taxon>
        <taxon>Arthropoda</taxon>
        <taxon>Hexapoda</taxon>
        <taxon>Insecta</taxon>
        <taxon>Pterygota</taxon>
        <taxon>Neoptera</taxon>
        <taxon>Paraneoptera</taxon>
        <taxon>Hemiptera</taxon>
        <taxon>Heteroptera</taxon>
        <taxon>Panheteroptera</taxon>
        <taxon>Cimicomorpha</taxon>
        <taxon>Miridae</taxon>
        <taxon>Dicyphina</taxon>
        <taxon>Nesidiocoris</taxon>
    </lineage>
</organism>
<protein>
    <recommendedName>
        <fullName evidence="6">SAM domain-containing protein</fullName>
    </recommendedName>
</protein>
<reference evidence="4 5" key="1">
    <citation type="submission" date="2023-09" db="EMBL/GenBank/DDBJ databases">
        <title>Nesidiocoris tenuis whole genome shotgun sequence.</title>
        <authorList>
            <person name="Shibata T."/>
            <person name="Shimoda M."/>
            <person name="Kobayashi T."/>
            <person name="Uehara T."/>
        </authorList>
    </citation>
    <scope>NUCLEOTIDE SEQUENCE [LARGE SCALE GENOMIC DNA]</scope>
    <source>
        <strain evidence="4 5">Japan</strain>
    </source>
</reference>
<dbReference type="Gene3D" id="1.25.40.20">
    <property type="entry name" value="Ankyrin repeat-containing domain"/>
    <property type="match status" value="1"/>
</dbReference>
<accession>A0ABN7A811</accession>